<reference evidence="2 3" key="1">
    <citation type="submission" date="2018-05" db="EMBL/GenBank/DDBJ databases">
        <title>Evolution of GPA BGCs.</title>
        <authorList>
            <person name="Waglechner N."/>
            <person name="Wright G.D."/>
        </authorList>
    </citation>
    <scope>NUCLEOTIDE SEQUENCE [LARGE SCALE GENOMIC DNA]</scope>
    <source>
        <strain evidence="2 3">A82846</strain>
    </source>
</reference>
<protein>
    <submittedName>
        <fullName evidence="2">Uncharacterized protein</fullName>
    </submittedName>
</protein>
<evidence type="ECO:0000313" key="3">
    <source>
        <dbReference type="Proteomes" id="UP000287547"/>
    </source>
</evidence>
<sequence>METVAEALPDASLIEDYALTTQVSELATSRGPTAATSAVGWRWAPQTVIGHDDARRTGPSAAGGEQHQRADCGKTSVFDDVAGDRQRASSWLRRCGVAYTAACR</sequence>
<feature type="region of interest" description="Disordered" evidence="1">
    <location>
        <begin position="51"/>
        <end position="71"/>
    </location>
</feature>
<comment type="caution">
    <text evidence="2">The sequence shown here is derived from an EMBL/GenBank/DDBJ whole genome shotgun (WGS) entry which is preliminary data.</text>
</comment>
<gene>
    <name evidence="2" type="ORF">DMH04_10425</name>
</gene>
<organism evidence="2 3">
    <name type="scientific">Kibdelosporangium aridum</name>
    <dbReference type="NCBI Taxonomy" id="2030"/>
    <lineage>
        <taxon>Bacteria</taxon>
        <taxon>Bacillati</taxon>
        <taxon>Actinomycetota</taxon>
        <taxon>Actinomycetes</taxon>
        <taxon>Pseudonocardiales</taxon>
        <taxon>Pseudonocardiaceae</taxon>
        <taxon>Kibdelosporangium</taxon>
    </lineage>
</organism>
<evidence type="ECO:0000256" key="1">
    <source>
        <dbReference type="SAM" id="MobiDB-lite"/>
    </source>
</evidence>
<dbReference type="EMBL" id="QHKI01000006">
    <property type="protein sequence ID" value="RSM87439.1"/>
    <property type="molecule type" value="Genomic_DNA"/>
</dbReference>
<dbReference type="Proteomes" id="UP000287547">
    <property type="component" value="Unassembled WGS sequence"/>
</dbReference>
<dbReference type="AlphaFoldDB" id="A0A428ZH84"/>
<evidence type="ECO:0000313" key="2">
    <source>
        <dbReference type="EMBL" id="RSM87439.1"/>
    </source>
</evidence>
<accession>A0A428ZH84</accession>
<name>A0A428ZH84_KIBAR</name>
<proteinExistence type="predicted"/>